<dbReference type="WBParaSite" id="EEL_0000382101-mRNA-1">
    <property type="protein sequence ID" value="EEL_0000382101-mRNA-1"/>
    <property type="gene ID" value="EEL_0000382101"/>
</dbReference>
<keyword evidence="2" id="KW-0812">Transmembrane</keyword>
<evidence type="ECO:0000256" key="1">
    <source>
        <dbReference type="SAM" id="MobiDB-lite"/>
    </source>
</evidence>
<name>A0A0R3RQ89_9BILA</name>
<feature type="region of interest" description="Disordered" evidence="1">
    <location>
        <begin position="339"/>
        <end position="365"/>
    </location>
</feature>
<keyword evidence="3" id="KW-1185">Reference proteome</keyword>
<dbReference type="AlphaFoldDB" id="A0A0R3RQ89"/>
<sequence>MHSGHIGQRRGLLRPITAGGGGPIFRDLPLFAFLVGLLFFFFIFYIYQAQSAELYDMRNQIELERSRHLKVKSENIDFKAQLEKYKSSEASLKHELKAVRLSQKECSEELVKKDSTLLSYIVNLKQLQNDKNKCFTALDSMKAKLALAKLAVTTLRSNSTSVGSAMEALKETVESFKTQLQGKGAQEGILQETNVTTSSLTITQAANELEGHKNISIQSGKSVDKTKHYPSSNTSSLLQQEAVMPEFVALRVPELIVSTKFKNNYHTSAIISVPQSTARDDQLNFFASPQQLGKQSLEGRNEKNSKLPNIPEVQLNFDNVLSMNGQFPFIQKKDQMKKNVKNDNNNDRKQVIGGEYIDNELEDAN</sequence>
<dbReference type="Proteomes" id="UP000050640">
    <property type="component" value="Unplaced"/>
</dbReference>
<reference evidence="4" key="1">
    <citation type="submission" date="2017-02" db="UniProtKB">
        <authorList>
            <consortium name="WormBaseParasite"/>
        </authorList>
    </citation>
    <scope>IDENTIFICATION</scope>
</reference>
<feature type="compositionally biased region" description="Basic and acidic residues" evidence="1">
    <location>
        <begin position="339"/>
        <end position="350"/>
    </location>
</feature>
<evidence type="ECO:0000256" key="2">
    <source>
        <dbReference type="SAM" id="Phobius"/>
    </source>
</evidence>
<keyword evidence="2" id="KW-1133">Transmembrane helix</keyword>
<proteinExistence type="predicted"/>
<evidence type="ECO:0000313" key="3">
    <source>
        <dbReference type="Proteomes" id="UP000050640"/>
    </source>
</evidence>
<keyword evidence="2" id="KW-0472">Membrane</keyword>
<feature type="transmembrane region" description="Helical" evidence="2">
    <location>
        <begin position="28"/>
        <end position="47"/>
    </location>
</feature>
<organism evidence="3 4">
    <name type="scientific">Elaeophora elaphi</name>
    <dbReference type="NCBI Taxonomy" id="1147741"/>
    <lineage>
        <taxon>Eukaryota</taxon>
        <taxon>Metazoa</taxon>
        <taxon>Ecdysozoa</taxon>
        <taxon>Nematoda</taxon>
        <taxon>Chromadorea</taxon>
        <taxon>Rhabditida</taxon>
        <taxon>Spirurina</taxon>
        <taxon>Spiruromorpha</taxon>
        <taxon>Filarioidea</taxon>
        <taxon>Onchocercidae</taxon>
        <taxon>Elaeophora</taxon>
    </lineage>
</organism>
<accession>A0A0R3RQ89</accession>
<evidence type="ECO:0000313" key="4">
    <source>
        <dbReference type="WBParaSite" id="EEL_0000382101-mRNA-1"/>
    </source>
</evidence>
<protein>
    <submittedName>
        <fullName evidence="4">Uncharacterized protein</fullName>
    </submittedName>
</protein>
<dbReference type="STRING" id="1147741.A0A0R3RQ89"/>